<name>A0A2T4JFQ0_FUSBL</name>
<keyword evidence="2" id="KW-1185">Reference proteome</keyword>
<accession>A0A2T4JFQ0</accession>
<dbReference type="SUPFAM" id="SSF158791">
    <property type="entry name" value="MgtE N-terminal domain-like"/>
    <property type="match status" value="1"/>
</dbReference>
<dbReference type="EMBL" id="PZKE01000001">
    <property type="protein sequence ID" value="PTE16627.1"/>
    <property type="molecule type" value="Genomic_DNA"/>
</dbReference>
<gene>
    <name evidence="1" type="ORF">C5F44_01895</name>
</gene>
<evidence type="ECO:0000313" key="2">
    <source>
        <dbReference type="Proteomes" id="UP000241362"/>
    </source>
</evidence>
<dbReference type="AlphaFoldDB" id="A0A2T4JFQ0"/>
<comment type="caution">
    <text evidence="1">The sequence shown here is derived from an EMBL/GenBank/DDBJ whole genome shotgun (WGS) entry which is preliminary data.</text>
</comment>
<protein>
    <recommendedName>
        <fullName evidence="3">Magnesium transporter MgtE intracellular domain-containing protein</fullName>
    </recommendedName>
</protein>
<sequence length="188" mass="19301">MRRRAGRGALIVIALLFASSGALRLGDGLGAGLARAAEGALPQDKGARAPDCPPLPEELARALKLREDRLSVQEAALADHSAALALADQAIATRLAELEAAETELRKTLALADGAAEGDLARLTTVYEAMKPKDAAALFDAMEAGFAAGFLGRMRPDAAAAVLAGMTPEKAYAVSAILAGRNAMAPKD</sequence>
<reference evidence="1 2" key="1">
    <citation type="submission" date="2018-03" db="EMBL/GenBank/DDBJ databases">
        <title>Rhodobacter blasticus.</title>
        <authorList>
            <person name="Meyer T.E."/>
            <person name="Miller S."/>
            <person name="Lodha T."/>
            <person name="Gandham S."/>
            <person name="Chintalapati S."/>
            <person name="Chintalapati V.R."/>
        </authorList>
    </citation>
    <scope>NUCLEOTIDE SEQUENCE [LARGE SCALE GENOMIC DNA]</scope>
    <source>
        <strain evidence="1 2">DSM 2131</strain>
    </source>
</reference>
<dbReference type="RefSeq" id="WP_107671788.1">
    <property type="nucleotide sequence ID" value="NZ_PZKE01000001.1"/>
</dbReference>
<organism evidence="1 2">
    <name type="scientific">Fuscovulum blasticum DSM 2131</name>
    <dbReference type="NCBI Taxonomy" id="1188250"/>
    <lineage>
        <taxon>Bacteria</taxon>
        <taxon>Pseudomonadati</taxon>
        <taxon>Pseudomonadota</taxon>
        <taxon>Alphaproteobacteria</taxon>
        <taxon>Rhodobacterales</taxon>
        <taxon>Paracoccaceae</taxon>
        <taxon>Pseudogemmobacter</taxon>
    </lineage>
</organism>
<evidence type="ECO:0008006" key="3">
    <source>
        <dbReference type="Google" id="ProtNLM"/>
    </source>
</evidence>
<dbReference type="Proteomes" id="UP000241362">
    <property type="component" value="Unassembled WGS sequence"/>
</dbReference>
<evidence type="ECO:0000313" key="1">
    <source>
        <dbReference type="EMBL" id="PTE16627.1"/>
    </source>
</evidence>
<proteinExistence type="predicted"/>